<evidence type="ECO:0000256" key="2">
    <source>
        <dbReference type="SAM" id="Phobius"/>
    </source>
</evidence>
<feature type="domain" description="Peptidase M56" evidence="3">
    <location>
        <begin position="8"/>
        <end position="289"/>
    </location>
</feature>
<feature type="transmembrane region" description="Helical" evidence="2">
    <location>
        <begin position="6"/>
        <end position="27"/>
    </location>
</feature>
<evidence type="ECO:0000313" key="5">
    <source>
        <dbReference type="Proteomes" id="UP000608420"/>
    </source>
</evidence>
<feature type="transmembrane region" description="Helical" evidence="2">
    <location>
        <begin position="154"/>
        <end position="175"/>
    </location>
</feature>
<organism evidence="4 5">
    <name type="scientific">Paenibacillus aceti</name>
    <dbReference type="NCBI Taxonomy" id="1820010"/>
    <lineage>
        <taxon>Bacteria</taxon>
        <taxon>Bacillati</taxon>
        <taxon>Bacillota</taxon>
        <taxon>Bacilli</taxon>
        <taxon>Bacillales</taxon>
        <taxon>Paenibacillaceae</taxon>
        <taxon>Paenibacillus</taxon>
    </lineage>
</organism>
<dbReference type="Proteomes" id="UP000608420">
    <property type="component" value="Unassembled WGS sequence"/>
</dbReference>
<name>A0ABQ1W5V1_9BACL</name>
<dbReference type="InterPro" id="IPR052173">
    <property type="entry name" value="Beta-lactam_resp_regulator"/>
</dbReference>
<dbReference type="EMBL" id="BMIW01000035">
    <property type="protein sequence ID" value="GGG12952.1"/>
    <property type="molecule type" value="Genomic_DNA"/>
</dbReference>
<keyword evidence="5" id="KW-1185">Reference proteome</keyword>
<sequence>MHTFMIALLECSFSMTVIGMLYMALMPVLQRRFTASGRYYAWLVIAVGLIIPFRFHFSSPLFTIDAWIPMLQQSQDSMNALPPASSVEAIALFPWHILLFAIWGMGLSLFVIYHIHQHRRFLGMVRRWGAAYSDEQGLLLLQEMKESMRITRPVRLQVCPGILSPMLIGLFRPVILLPSADISRHELQFFLKHELVHLKRGDILAKILIFMATALHWFNPFVYRMAREIELQCELSCDEEVIHYSDIQYRQQYVEAIIGSMKRQAGQRAILLSTSFSNNKLNLQRRVRSIMDTRVKKWGPSLLAIILSAILIIGAVIQLNPAKPDESEASLGESVQPVMGTGNSSDQTEKGESSDEASMDSESADKELSGTPKEQPEMMVPVPQPSEGEAASQDNPILIQDQQSSLDFSVVPSASASPTVELRASMPSAKEADAMVLEESGVFILKAGTEPTN</sequence>
<evidence type="ECO:0000259" key="3">
    <source>
        <dbReference type="Pfam" id="PF05569"/>
    </source>
</evidence>
<dbReference type="RefSeq" id="WP_120462189.1">
    <property type="nucleotide sequence ID" value="NZ_BMIW01000035.1"/>
</dbReference>
<accession>A0ABQ1W5V1</accession>
<feature type="region of interest" description="Disordered" evidence="1">
    <location>
        <begin position="325"/>
        <end position="401"/>
    </location>
</feature>
<feature type="transmembrane region" description="Helical" evidence="2">
    <location>
        <begin position="39"/>
        <end position="57"/>
    </location>
</feature>
<keyword evidence="2" id="KW-0472">Membrane</keyword>
<keyword evidence="2" id="KW-0812">Transmembrane</keyword>
<dbReference type="PANTHER" id="PTHR34978:SF3">
    <property type="entry name" value="SLR0241 PROTEIN"/>
    <property type="match status" value="1"/>
</dbReference>
<evidence type="ECO:0000313" key="4">
    <source>
        <dbReference type="EMBL" id="GGG12952.1"/>
    </source>
</evidence>
<keyword evidence="2" id="KW-1133">Transmembrane helix</keyword>
<dbReference type="CDD" id="cd07341">
    <property type="entry name" value="M56_BlaR1_MecR1_like"/>
    <property type="match status" value="1"/>
</dbReference>
<evidence type="ECO:0000256" key="1">
    <source>
        <dbReference type="SAM" id="MobiDB-lite"/>
    </source>
</evidence>
<protein>
    <submittedName>
        <fullName evidence="4">Antirepressor</fullName>
    </submittedName>
</protein>
<dbReference type="InterPro" id="IPR008756">
    <property type="entry name" value="Peptidase_M56"/>
</dbReference>
<gene>
    <name evidence="4" type="ORF">GCM10010913_38420</name>
</gene>
<comment type="caution">
    <text evidence="4">The sequence shown here is derived from an EMBL/GenBank/DDBJ whole genome shotgun (WGS) entry which is preliminary data.</text>
</comment>
<dbReference type="PANTHER" id="PTHR34978">
    <property type="entry name" value="POSSIBLE SENSOR-TRANSDUCER PROTEIN BLAR"/>
    <property type="match status" value="1"/>
</dbReference>
<dbReference type="Pfam" id="PF05569">
    <property type="entry name" value="Peptidase_M56"/>
    <property type="match status" value="1"/>
</dbReference>
<feature type="transmembrane region" description="Helical" evidence="2">
    <location>
        <begin position="203"/>
        <end position="222"/>
    </location>
</feature>
<feature type="compositionally biased region" description="Polar residues" evidence="1">
    <location>
        <begin position="392"/>
        <end position="401"/>
    </location>
</feature>
<proteinExistence type="predicted"/>
<feature type="transmembrane region" description="Helical" evidence="2">
    <location>
        <begin position="298"/>
        <end position="317"/>
    </location>
</feature>
<reference evidence="5" key="1">
    <citation type="journal article" date="2019" name="Int. J. Syst. Evol. Microbiol.">
        <title>The Global Catalogue of Microorganisms (GCM) 10K type strain sequencing project: providing services to taxonomists for standard genome sequencing and annotation.</title>
        <authorList>
            <consortium name="The Broad Institute Genomics Platform"/>
            <consortium name="The Broad Institute Genome Sequencing Center for Infectious Disease"/>
            <person name="Wu L."/>
            <person name="Ma J."/>
        </authorList>
    </citation>
    <scope>NUCLEOTIDE SEQUENCE [LARGE SCALE GENOMIC DNA]</scope>
    <source>
        <strain evidence="5">CGMCC 1.15420</strain>
    </source>
</reference>
<feature type="transmembrane region" description="Helical" evidence="2">
    <location>
        <begin position="93"/>
        <end position="115"/>
    </location>
</feature>